<evidence type="ECO:0008006" key="4">
    <source>
        <dbReference type="Google" id="ProtNLM"/>
    </source>
</evidence>
<dbReference type="Pfam" id="PF08238">
    <property type="entry name" value="Sel1"/>
    <property type="match status" value="5"/>
</dbReference>
<evidence type="ECO:0000313" key="3">
    <source>
        <dbReference type="Proteomes" id="UP001495147"/>
    </source>
</evidence>
<gene>
    <name evidence="2" type="ORF">ABDJ85_07190</name>
</gene>
<feature type="signal peptide" evidence="1">
    <location>
        <begin position="1"/>
        <end position="29"/>
    </location>
</feature>
<protein>
    <recommendedName>
        <fullName evidence="4">Sel1 repeat family protein</fullName>
    </recommendedName>
</protein>
<name>A0ABV0G0I9_9BURK</name>
<dbReference type="SUPFAM" id="SSF81901">
    <property type="entry name" value="HCP-like"/>
    <property type="match status" value="2"/>
</dbReference>
<dbReference type="InterPro" id="IPR006597">
    <property type="entry name" value="Sel1-like"/>
</dbReference>
<proteinExistence type="predicted"/>
<evidence type="ECO:0000313" key="2">
    <source>
        <dbReference type="EMBL" id="MEO3691249.1"/>
    </source>
</evidence>
<dbReference type="PANTHER" id="PTHR11102">
    <property type="entry name" value="SEL-1-LIKE PROTEIN"/>
    <property type="match status" value="1"/>
</dbReference>
<dbReference type="InterPro" id="IPR050767">
    <property type="entry name" value="Sel1_AlgK"/>
</dbReference>
<organism evidence="2 3">
    <name type="scientific">Roseateles paludis</name>
    <dbReference type="NCBI Taxonomy" id="3145238"/>
    <lineage>
        <taxon>Bacteria</taxon>
        <taxon>Pseudomonadati</taxon>
        <taxon>Pseudomonadota</taxon>
        <taxon>Betaproteobacteria</taxon>
        <taxon>Burkholderiales</taxon>
        <taxon>Sphaerotilaceae</taxon>
        <taxon>Roseateles</taxon>
    </lineage>
</organism>
<dbReference type="InterPro" id="IPR011990">
    <property type="entry name" value="TPR-like_helical_dom_sf"/>
</dbReference>
<dbReference type="EMBL" id="JBDPZD010000002">
    <property type="protein sequence ID" value="MEO3691249.1"/>
    <property type="molecule type" value="Genomic_DNA"/>
</dbReference>
<reference evidence="2 3" key="1">
    <citation type="submission" date="2024-05" db="EMBL/GenBank/DDBJ databases">
        <title>Roseateles sp. DJS-2-20 16S ribosomal RNA gene Genome sequencing and assembly.</title>
        <authorList>
            <person name="Woo H."/>
        </authorList>
    </citation>
    <scope>NUCLEOTIDE SEQUENCE [LARGE SCALE GENOMIC DNA]</scope>
    <source>
        <strain evidence="2 3">DJS-2-20</strain>
    </source>
</reference>
<keyword evidence="1" id="KW-0732">Signal</keyword>
<evidence type="ECO:0000256" key="1">
    <source>
        <dbReference type="SAM" id="SignalP"/>
    </source>
</evidence>
<comment type="caution">
    <text evidence="2">The sequence shown here is derived from an EMBL/GenBank/DDBJ whole genome shotgun (WGS) entry which is preliminary data.</text>
</comment>
<dbReference type="Gene3D" id="1.25.40.10">
    <property type="entry name" value="Tetratricopeptide repeat domain"/>
    <property type="match status" value="2"/>
</dbReference>
<accession>A0ABV0G0I9</accession>
<dbReference type="RefSeq" id="WP_347704090.1">
    <property type="nucleotide sequence ID" value="NZ_JBDPZD010000002.1"/>
</dbReference>
<keyword evidence="3" id="KW-1185">Reference proteome</keyword>
<feature type="chain" id="PRO_5046985893" description="Sel1 repeat family protein" evidence="1">
    <location>
        <begin position="30"/>
        <end position="499"/>
    </location>
</feature>
<sequence>MTLPPLFAHRLQCLGLGLALLLTSTLASAQWGYRQSQDSRIRAERASNDAFYGNWKREIDDSFAKRQAQRDALFASVASGQAPSPGGITAEFTIIRKAPDTKPRDPVAVIKDNAKRGDPAYMGTLGSLYAEGKGVPKDLAEAERWLKKAEAGKFAPAVTWLHALYAGTFGGETKLEPMLEYAAKSADLGLKGYAWEAFAGLWRRSGYQASEPERQRMKRYIARARSEGNADDRWVWREVVADVLDTPAEYEQLLSALRPAAEASDAAAMSLLAQAYRRGDYGLPSNASDAARWYAAAAAKGDAVAAFEYGARLYTGEFFAKDTVLAAKLLRQAADSAELAPRSRREASLRLAFCFRDGACGETRNLARFYAALDVPLQMGSRVARFERGLLLGRGTGVARDDAAAYRLFKEAADTGMVGALYQQALFLYRGRGIAADTETAIAMFWKAAEAGSINAADALTAIFEDEAPPKAQLQRATALLKTNQARSAADQAKLDADL</sequence>
<dbReference type="Proteomes" id="UP001495147">
    <property type="component" value="Unassembled WGS sequence"/>
</dbReference>
<dbReference type="SMART" id="SM00671">
    <property type="entry name" value="SEL1"/>
    <property type="match status" value="5"/>
</dbReference>
<dbReference type="PANTHER" id="PTHR11102:SF160">
    <property type="entry name" value="ERAD-ASSOCIATED E3 UBIQUITIN-PROTEIN LIGASE COMPONENT HRD3"/>
    <property type="match status" value="1"/>
</dbReference>